<keyword evidence="3" id="KW-0132">Cell division</keyword>
<feature type="compositionally biased region" description="Polar residues" evidence="7">
    <location>
        <begin position="22"/>
        <end position="31"/>
    </location>
</feature>
<sequence length="264" mass="30512">MSQPTPIKKSFSIPIPELDDSPVQTPTSKSKYQVQISPRGQTFIPILPLYGNLPRISGNTLVSIISGEYSDHFDNLYIIDCRYDYEYNGGHIKNAINCGDPAILYNLFFDEIKNRTLIIFHCEFSQNRGPQMAQIFREKDRELNCQRYPQLFYPHVFILDGGYSLFHSKFGDYCDGGYVSMFDEKHKVNGDLIRATNNFRQNVGKIESQCSLPFLMKYTTYDELKNPEDNDDKFQFQSPMATKMLRFLASPQQERSHSLPPPEI</sequence>
<accession>A0ABR2K3D0</accession>
<evidence type="ECO:0000313" key="9">
    <source>
        <dbReference type="EMBL" id="KAK8885417.1"/>
    </source>
</evidence>
<comment type="similarity">
    <text evidence="1">Belongs to the MPI phosphatase family.</text>
</comment>
<organism evidence="9 10">
    <name type="scientific">Tritrichomonas musculus</name>
    <dbReference type="NCBI Taxonomy" id="1915356"/>
    <lineage>
        <taxon>Eukaryota</taxon>
        <taxon>Metamonada</taxon>
        <taxon>Parabasalia</taxon>
        <taxon>Tritrichomonadida</taxon>
        <taxon>Tritrichomonadidae</taxon>
        <taxon>Tritrichomonas</taxon>
    </lineage>
</organism>
<reference evidence="9 10" key="1">
    <citation type="submission" date="2024-04" db="EMBL/GenBank/DDBJ databases">
        <title>Tritrichomonas musculus Genome.</title>
        <authorList>
            <person name="Alves-Ferreira E."/>
            <person name="Grigg M."/>
            <person name="Lorenzi H."/>
            <person name="Galac M."/>
        </authorList>
    </citation>
    <scope>NUCLEOTIDE SEQUENCE [LARGE SCALE GENOMIC DNA]</scope>
    <source>
        <strain evidence="9 10">EAF2021</strain>
    </source>
</reference>
<dbReference type="PROSITE" id="PS50206">
    <property type="entry name" value="RHODANESE_3"/>
    <property type="match status" value="1"/>
</dbReference>
<comment type="caution">
    <text evidence="9">The sequence shown here is derived from an EMBL/GenBank/DDBJ whole genome shotgun (WGS) entry which is preliminary data.</text>
</comment>
<keyword evidence="10" id="KW-1185">Reference proteome</keyword>
<dbReference type="SMART" id="SM00450">
    <property type="entry name" value="RHOD"/>
    <property type="match status" value="1"/>
</dbReference>
<keyword evidence="6" id="KW-0131">Cell cycle</keyword>
<gene>
    <name evidence="9" type="ORF">M9Y10_040865</name>
</gene>
<keyword evidence="4" id="KW-0378">Hydrolase</keyword>
<evidence type="ECO:0000256" key="3">
    <source>
        <dbReference type="ARBA" id="ARBA00022618"/>
    </source>
</evidence>
<evidence type="ECO:0000256" key="2">
    <source>
        <dbReference type="ARBA" id="ARBA00013064"/>
    </source>
</evidence>
<evidence type="ECO:0000313" key="10">
    <source>
        <dbReference type="Proteomes" id="UP001470230"/>
    </source>
</evidence>
<dbReference type="Pfam" id="PF00581">
    <property type="entry name" value="Rhodanese"/>
    <property type="match status" value="1"/>
</dbReference>
<evidence type="ECO:0000256" key="5">
    <source>
        <dbReference type="ARBA" id="ARBA00022912"/>
    </source>
</evidence>
<proteinExistence type="inferred from homology"/>
<keyword evidence="5" id="KW-0904">Protein phosphatase</keyword>
<dbReference type="InterPro" id="IPR000751">
    <property type="entry name" value="MPI_Phosphatase"/>
</dbReference>
<dbReference type="PANTHER" id="PTHR10828:SF17">
    <property type="entry name" value="PROTEIN-TYROSINE-PHOSPHATASE"/>
    <property type="match status" value="1"/>
</dbReference>
<dbReference type="SUPFAM" id="SSF52821">
    <property type="entry name" value="Rhodanese/Cell cycle control phosphatase"/>
    <property type="match status" value="1"/>
</dbReference>
<dbReference type="Proteomes" id="UP001470230">
    <property type="component" value="Unassembled WGS sequence"/>
</dbReference>
<dbReference type="InterPro" id="IPR001763">
    <property type="entry name" value="Rhodanese-like_dom"/>
</dbReference>
<evidence type="ECO:0000259" key="8">
    <source>
        <dbReference type="PROSITE" id="PS50206"/>
    </source>
</evidence>
<feature type="region of interest" description="Disordered" evidence="7">
    <location>
        <begin position="1"/>
        <end position="31"/>
    </location>
</feature>
<protein>
    <recommendedName>
        <fullName evidence="2">protein-tyrosine-phosphatase</fullName>
        <ecNumber evidence="2">3.1.3.48</ecNumber>
    </recommendedName>
</protein>
<dbReference type="Gene3D" id="3.40.250.10">
    <property type="entry name" value="Rhodanese-like domain"/>
    <property type="match status" value="1"/>
</dbReference>
<dbReference type="PRINTS" id="PR00716">
    <property type="entry name" value="MPIPHPHTASE"/>
</dbReference>
<dbReference type="EC" id="3.1.3.48" evidence="2"/>
<evidence type="ECO:0000256" key="6">
    <source>
        <dbReference type="ARBA" id="ARBA00023306"/>
    </source>
</evidence>
<evidence type="ECO:0000256" key="1">
    <source>
        <dbReference type="ARBA" id="ARBA00011065"/>
    </source>
</evidence>
<name>A0ABR2K3D0_9EUKA</name>
<dbReference type="PANTHER" id="PTHR10828">
    <property type="entry name" value="M-PHASE INDUCER PHOSPHATASE DUAL SPECIFICITY PHOSPHATASE CDC25"/>
    <property type="match status" value="1"/>
</dbReference>
<dbReference type="InterPro" id="IPR036873">
    <property type="entry name" value="Rhodanese-like_dom_sf"/>
</dbReference>
<feature type="domain" description="Rhodanese" evidence="8">
    <location>
        <begin position="72"/>
        <end position="175"/>
    </location>
</feature>
<dbReference type="EMBL" id="JAPFFF010000007">
    <property type="protein sequence ID" value="KAK8885417.1"/>
    <property type="molecule type" value="Genomic_DNA"/>
</dbReference>
<evidence type="ECO:0000256" key="7">
    <source>
        <dbReference type="SAM" id="MobiDB-lite"/>
    </source>
</evidence>
<evidence type="ECO:0000256" key="4">
    <source>
        <dbReference type="ARBA" id="ARBA00022801"/>
    </source>
</evidence>